<organism evidence="2 3">
    <name type="scientific">Limnospira platensis NIES-46</name>
    <dbReference type="NCBI Taxonomy" id="1236695"/>
    <lineage>
        <taxon>Bacteria</taxon>
        <taxon>Bacillati</taxon>
        <taxon>Cyanobacteriota</taxon>
        <taxon>Cyanophyceae</taxon>
        <taxon>Oscillatoriophycideae</taxon>
        <taxon>Oscillatoriales</taxon>
        <taxon>Sirenicapillariaceae</taxon>
        <taxon>Limnospira</taxon>
    </lineage>
</organism>
<evidence type="ECO:0000313" key="3">
    <source>
        <dbReference type="Proteomes" id="UP000326169"/>
    </source>
</evidence>
<reference evidence="2 3" key="1">
    <citation type="journal article" date="2019" name="J Genomics">
        <title>The Draft Genome of a Hydrogen-producing Cyanobacterium, Arthrospira platensis NIES-46.</title>
        <authorList>
            <person name="Suzuki S."/>
            <person name="Yamaguchi H."/>
            <person name="Kawachi M."/>
        </authorList>
    </citation>
    <scope>NUCLEOTIDE SEQUENCE [LARGE SCALE GENOMIC DNA]</scope>
    <source>
        <strain evidence="2 3">NIES-46</strain>
    </source>
</reference>
<comment type="caution">
    <text evidence="2">The sequence shown here is derived from an EMBL/GenBank/DDBJ whole genome shotgun (WGS) entry which is preliminary data.</text>
</comment>
<evidence type="ECO:0000256" key="1">
    <source>
        <dbReference type="SAM" id="Phobius"/>
    </source>
</evidence>
<keyword evidence="1" id="KW-0812">Transmembrane</keyword>
<gene>
    <name evidence="2" type="ORF">NIES46_05330</name>
</gene>
<dbReference type="EMBL" id="BIMW01000019">
    <property type="protein sequence ID" value="GCE92493.1"/>
    <property type="molecule type" value="Genomic_DNA"/>
</dbReference>
<proteinExistence type="predicted"/>
<sequence>MVYSVKTFRYVLGVENGVTTIPSHSEPYVKVSLHTAPGVDTLFCPRSRINRPAFYFDVQSYMQHVVFQLVLAIILLLTAVSISTP</sequence>
<name>A0A5M3SZ55_LIMPL</name>
<dbReference type="Proteomes" id="UP000326169">
    <property type="component" value="Unassembled WGS sequence"/>
</dbReference>
<protein>
    <submittedName>
        <fullName evidence="2">Uncharacterized protein</fullName>
    </submittedName>
</protein>
<keyword evidence="1" id="KW-1133">Transmembrane helix</keyword>
<keyword evidence="1" id="KW-0472">Membrane</keyword>
<evidence type="ECO:0000313" key="2">
    <source>
        <dbReference type="EMBL" id="GCE92493.1"/>
    </source>
</evidence>
<feature type="transmembrane region" description="Helical" evidence="1">
    <location>
        <begin position="61"/>
        <end position="82"/>
    </location>
</feature>
<keyword evidence="3" id="KW-1185">Reference proteome</keyword>
<accession>A0A5M3SZ55</accession>